<dbReference type="InterPro" id="IPR036397">
    <property type="entry name" value="RNaseH_sf"/>
</dbReference>
<dbReference type="NCBIfam" id="NF033516">
    <property type="entry name" value="transpos_IS3"/>
    <property type="match status" value="1"/>
</dbReference>
<dbReference type="GO" id="GO:0043565">
    <property type="term" value="F:sequence-specific DNA binding"/>
    <property type="evidence" value="ECO:0007669"/>
    <property type="project" value="InterPro"/>
</dbReference>
<gene>
    <name evidence="3" type="ORF">CIC26_09205</name>
</gene>
<dbReference type="Gene3D" id="3.30.420.10">
    <property type="entry name" value="Ribonuclease H-like superfamily/Ribonuclease H"/>
    <property type="match status" value="1"/>
</dbReference>
<dbReference type="Gene3D" id="1.10.10.10">
    <property type="entry name" value="Winged helix-like DNA-binding domain superfamily/Winged helix DNA-binding domain"/>
    <property type="match status" value="1"/>
</dbReference>
<dbReference type="InterPro" id="IPR036388">
    <property type="entry name" value="WH-like_DNA-bd_sf"/>
</dbReference>
<protein>
    <submittedName>
        <fullName evidence="3">IS3 family transposase</fullName>
    </submittedName>
</protein>
<dbReference type="PANTHER" id="PTHR46889:SF5">
    <property type="entry name" value="INTEGRASE PROTEIN"/>
    <property type="match status" value="1"/>
</dbReference>
<dbReference type="AlphaFoldDB" id="A0A2A6DBF1"/>
<feature type="domain" description="Integrase catalytic" evidence="2">
    <location>
        <begin position="247"/>
        <end position="408"/>
    </location>
</feature>
<evidence type="ECO:0000259" key="2">
    <source>
        <dbReference type="PROSITE" id="PS50994"/>
    </source>
</evidence>
<feature type="coiled-coil region" evidence="1">
    <location>
        <begin position="85"/>
        <end position="112"/>
    </location>
</feature>
<dbReference type="InterPro" id="IPR050900">
    <property type="entry name" value="Transposase_IS3/IS150/IS904"/>
</dbReference>
<dbReference type="PROSITE" id="PS50994">
    <property type="entry name" value="INTEGRASE"/>
    <property type="match status" value="1"/>
</dbReference>
<evidence type="ECO:0000256" key="1">
    <source>
        <dbReference type="SAM" id="Coils"/>
    </source>
</evidence>
<evidence type="ECO:0000313" key="3">
    <source>
        <dbReference type="EMBL" id="PDN85864.1"/>
    </source>
</evidence>
<name>A0A2A6DBF1_SALER</name>
<dbReference type="InterPro" id="IPR012337">
    <property type="entry name" value="RNaseH-like_sf"/>
</dbReference>
<dbReference type="RefSeq" id="WP_086011183.1">
    <property type="nucleotide sequence ID" value="NZ_AP026948.1"/>
</dbReference>
<keyword evidence="1" id="KW-0175">Coiled coil</keyword>
<organism evidence="3">
    <name type="scientific">Salmonella enterica</name>
    <name type="common">Salmonella choleraesuis</name>
    <dbReference type="NCBI Taxonomy" id="28901"/>
    <lineage>
        <taxon>Bacteria</taxon>
        <taxon>Pseudomonadati</taxon>
        <taxon>Pseudomonadota</taxon>
        <taxon>Gammaproteobacteria</taxon>
        <taxon>Enterobacterales</taxon>
        <taxon>Enterobacteriaceae</taxon>
        <taxon>Salmonella</taxon>
    </lineage>
</organism>
<dbReference type="Pfam" id="PF00665">
    <property type="entry name" value="rve"/>
    <property type="match status" value="1"/>
</dbReference>
<dbReference type="SUPFAM" id="SSF53098">
    <property type="entry name" value="Ribonuclease H-like"/>
    <property type="match status" value="1"/>
</dbReference>
<dbReference type="EMBL" id="NPLM01000003">
    <property type="protein sequence ID" value="PDN85864.1"/>
    <property type="molecule type" value="Genomic_DNA"/>
</dbReference>
<proteinExistence type="predicted"/>
<accession>A0A2A6DBF1</accession>
<dbReference type="PANTHER" id="PTHR46889">
    <property type="entry name" value="TRANSPOSASE INSF FOR INSERTION SEQUENCE IS3B-RELATED"/>
    <property type="match status" value="1"/>
</dbReference>
<dbReference type="InterPro" id="IPR048020">
    <property type="entry name" value="Transpos_IS3"/>
</dbReference>
<dbReference type="InterPro" id="IPR001584">
    <property type="entry name" value="Integrase_cat-core"/>
</dbReference>
<dbReference type="Proteomes" id="UP000873581">
    <property type="component" value="Unassembled WGS sequence"/>
</dbReference>
<sequence length="418" mass="48660">MMTEFKRTQRDYPLSFKIAVVEQVEKGEMTYKQARQRYGIQGRSTVLVWLRKYGRLDWRPGLPDPVKRKLPVAQTTIPLTPEQRIRELEEQLELANQKAEFFESVINVLKNDYGVSVGKKAARQVLTQSQAPKITVTRACQFLGHSRQAWYQYNTRCNKRQEHHAQVLDFVARTRCRQPRIGTRKLHYLLNMQADKTLNIGRDRLFNLLGEYRLLVPVKRAYHKTTNSHHRFYRHPNLLKPGPEQVTALEPEQVWVADITYLPLRSGTAYLSLVTDACSRKIVGYHVGENLQTENVVKAFRQALRRRKTTGPLVHHSDRGLQYCSVLYQSVHERNGITCSMTDGYDCYQNALAERINGILKNEFLLSRPADLAQAREIVKESVAIYNHERPHLALKYKTPDDVHQAFYRQKTVNLYQD</sequence>
<comment type="caution">
    <text evidence="3">The sequence shown here is derived from an EMBL/GenBank/DDBJ whole genome shotgun (WGS) entry which is preliminary data.</text>
</comment>
<dbReference type="GO" id="GO:0015074">
    <property type="term" value="P:DNA integration"/>
    <property type="evidence" value="ECO:0007669"/>
    <property type="project" value="InterPro"/>
</dbReference>
<dbReference type="SUPFAM" id="SSF48295">
    <property type="entry name" value="TrpR-like"/>
    <property type="match status" value="1"/>
</dbReference>
<reference evidence="3" key="1">
    <citation type="submission" date="2017-08" db="EMBL/GenBank/DDBJ databases">
        <title>Whole genome sequencing of Salmonella enterica.</title>
        <authorList>
            <person name="Bell R."/>
            <person name="Levy K."/>
        </authorList>
    </citation>
    <scope>NUCLEOTIDE SEQUENCE [LARGE SCALE GENOMIC DNA]</scope>
    <source>
        <strain evidence="3">CFSAN060805</strain>
    </source>
</reference>
<dbReference type="InterPro" id="IPR010921">
    <property type="entry name" value="Trp_repressor/repl_initiator"/>
</dbReference>